<dbReference type="InterPro" id="IPR038636">
    <property type="entry name" value="Wzi_sf"/>
</dbReference>
<reference evidence="1 2" key="1">
    <citation type="journal article" date="2015" name="Microbiome">
        <title>Genomic resolution of linkages in carbon, nitrogen, and sulfur cycling among widespread estuary sediment bacteria.</title>
        <authorList>
            <person name="Baker B.J."/>
            <person name="Lazar C.S."/>
            <person name="Teske A.P."/>
            <person name="Dick G.J."/>
        </authorList>
    </citation>
    <scope>NUCLEOTIDE SEQUENCE [LARGE SCALE GENOMIC DNA]</scope>
    <source>
        <strain evidence="1">DG_78</strain>
    </source>
</reference>
<dbReference type="AlphaFoldDB" id="A0A0S7YCP1"/>
<evidence type="ECO:0000313" key="1">
    <source>
        <dbReference type="EMBL" id="KPJ72456.1"/>
    </source>
</evidence>
<accession>A0A0S7YCP1</accession>
<sequence length="303" mass="35653">MLLLILFSYTIPIDSPMMDNIEYLQIRRLIDVPSMKPYEIEWLMPQIDELVVNETQLNSIDRKIVSYFHPLFAKNMGFSHLSHFNVHYEREPVLYYGFVDFRLGGRLTKGVTYSQALRVRTASEIDSLGPRPWKDFQVYLHEGFIKLDVEKIKFSIGRRNFSLQPHSEHSLLLSLDPQGYDGYLLRLPSRYYEFYTIFAILDAAEQRYLSVHRISLNLKNFLTLGFSESILFGNSLEPIYFNFFLPYYLAQWGLGRNDNIMWSFDAQVVLFNSIIYGELLVDDFQYEDDPYPNKLAYQCGLKS</sequence>
<dbReference type="Gene3D" id="2.40.160.130">
    <property type="entry name" value="Capsule assembly protein Wzi"/>
    <property type="match status" value="1"/>
</dbReference>
<organism evidence="1 2">
    <name type="scientific">candidate division TA06 bacterium DG_78</name>
    <dbReference type="NCBI Taxonomy" id="1703772"/>
    <lineage>
        <taxon>Bacteria</taxon>
        <taxon>Bacteria division TA06</taxon>
    </lineage>
</organism>
<gene>
    <name evidence="1" type="ORF">AMJ52_06230</name>
</gene>
<comment type="caution">
    <text evidence="1">The sequence shown here is derived from an EMBL/GenBank/DDBJ whole genome shotgun (WGS) entry which is preliminary data.</text>
</comment>
<name>A0A0S7YCP1_UNCT6</name>
<protein>
    <submittedName>
        <fullName evidence="1">Uncharacterized protein</fullName>
    </submittedName>
</protein>
<proteinExistence type="predicted"/>
<dbReference type="EMBL" id="LJNI01000073">
    <property type="protein sequence ID" value="KPJ72456.1"/>
    <property type="molecule type" value="Genomic_DNA"/>
</dbReference>
<evidence type="ECO:0000313" key="2">
    <source>
        <dbReference type="Proteomes" id="UP000051012"/>
    </source>
</evidence>
<feature type="non-terminal residue" evidence="1">
    <location>
        <position position="303"/>
    </location>
</feature>
<dbReference type="Proteomes" id="UP000051012">
    <property type="component" value="Unassembled WGS sequence"/>
</dbReference>